<gene>
    <name evidence="1" type="ORF">AVEN_77021_1</name>
</gene>
<proteinExistence type="predicted"/>
<dbReference type="AlphaFoldDB" id="A0A4Y2PT25"/>
<name>A0A4Y2PT25_ARAVE</name>
<evidence type="ECO:0000313" key="2">
    <source>
        <dbReference type="Proteomes" id="UP000499080"/>
    </source>
</evidence>
<dbReference type="Proteomes" id="UP000499080">
    <property type="component" value="Unassembled WGS sequence"/>
</dbReference>
<keyword evidence="2" id="KW-1185">Reference proteome</keyword>
<accession>A0A4Y2PT25</accession>
<protein>
    <submittedName>
        <fullName evidence="1">Uncharacterized protein</fullName>
    </submittedName>
</protein>
<sequence length="108" mass="11873">MPCRRYGNNWGNLGDEARVIVSVAAPDCAYCPRCEWSIHVYSGHRTGALPDHLTANESPAPRNDCRAVAMVTVGTIWVSTLGSQWSDYIEWILLDVSALSVFAVHIIA</sequence>
<dbReference type="EMBL" id="BGPR01012072">
    <property type="protein sequence ID" value="GBN54371.1"/>
    <property type="molecule type" value="Genomic_DNA"/>
</dbReference>
<evidence type="ECO:0000313" key="1">
    <source>
        <dbReference type="EMBL" id="GBN54371.1"/>
    </source>
</evidence>
<comment type="caution">
    <text evidence="1">The sequence shown here is derived from an EMBL/GenBank/DDBJ whole genome shotgun (WGS) entry which is preliminary data.</text>
</comment>
<reference evidence="1 2" key="1">
    <citation type="journal article" date="2019" name="Sci. Rep.">
        <title>Orb-weaving spider Araneus ventricosus genome elucidates the spidroin gene catalogue.</title>
        <authorList>
            <person name="Kono N."/>
            <person name="Nakamura H."/>
            <person name="Ohtoshi R."/>
            <person name="Moran D.A.P."/>
            <person name="Shinohara A."/>
            <person name="Yoshida Y."/>
            <person name="Fujiwara M."/>
            <person name="Mori M."/>
            <person name="Tomita M."/>
            <person name="Arakawa K."/>
        </authorList>
    </citation>
    <scope>NUCLEOTIDE SEQUENCE [LARGE SCALE GENOMIC DNA]</scope>
</reference>
<organism evidence="1 2">
    <name type="scientific">Araneus ventricosus</name>
    <name type="common">Orbweaver spider</name>
    <name type="synonym">Epeira ventricosa</name>
    <dbReference type="NCBI Taxonomy" id="182803"/>
    <lineage>
        <taxon>Eukaryota</taxon>
        <taxon>Metazoa</taxon>
        <taxon>Ecdysozoa</taxon>
        <taxon>Arthropoda</taxon>
        <taxon>Chelicerata</taxon>
        <taxon>Arachnida</taxon>
        <taxon>Araneae</taxon>
        <taxon>Araneomorphae</taxon>
        <taxon>Entelegynae</taxon>
        <taxon>Araneoidea</taxon>
        <taxon>Araneidae</taxon>
        <taxon>Araneus</taxon>
    </lineage>
</organism>